<proteinExistence type="predicted"/>
<dbReference type="Proteomes" id="UP000807025">
    <property type="component" value="Unassembled WGS sequence"/>
</dbReference>
<evidence type="ECO:0000313" key="2">
    <source>
        <dbReference type="Proteomes" id="UP000807025"/>
    </source>
</evidence>
<comment type="caution">
    <text evidence="1">The sequence shown here is derived from an EMBL/GenBank/DDBJ whole genome shotgun (WGS) entry which is preliminary data.</text>
</comment>
<dbReference type="EMBL" id="MU154627">
    <property type="protein sequence ID" value="KAF9491059.1"/>
    <property type="molecule type" value="Genomic_DNA"/>
</dbReference>
<reference evidence="1" key="1">
    <citation type="submission" date="2020-11" db="EMBL/GenBank/DDBJ databases">
        <authorList>
            <consortium name="DOE Joint Genome Institute"/>
            <person name="Ahrendt S."/>
            <person name="Riley R."/>
            <person name="Andreopoulos W."/>
            <person name="Labutti K."/>
            <person name="Pangilinan J."/>
            <person name="Ruiz-Duenas F.J."/>
            <person name="Barrasa J.M."/>
            <person name="Sanchez-Garcia M."/>
            <person name="Camarero S."/>
            <person name="Miyauchi S."/>
            <person name="Serrano A."/>
            <person name="Linde D."/>
            <person name="Babiker R."/>
            <person name="Drula E."/>
            <person name="Ayuso-Fernandez I."/>
            <person name="Pacheco R."/>
            <person name="Padilla G."/>
            <person name="Ferreira P."/>
            <person name="Barriuso J."/>
            <person name="Kellner H."/>
            <person name="Castanera R."/>
            <person name="Alfaro M."/>
            <person name="Ramirez L."/>
            <person name="Pisabarro A.G."/>
            <person name="Kuo A."/>
            <person name="Tritt A."/>
            <person name="Lipzen A."/>
            <person name="He G."/>
            <person name="Yan M."/>
            <person name="Ng V."/>
            <person name="Cullen D."/>
            <person name="Martin F."/>
            <person name="Rosso M.-N."/>
            <person name="Henrissat B."/>
            <person name="Hibbett D."/>
            <person name="Martinez A.T."/>
            <person name="Grigoriev I.V."/>
        </authorList>
    </citation>
    <scope>NUCLEOTIDE SEQUENCE</scope>
    <source>
        <strain evidence="1">ATCC 90797</strain>
    </source>
</reference>
<gene>
    <name evidence="1" type="ORF">BDN71DRAFT_1453476</name>
</gene>
<accession>A0A9P5ZNI2</accession>
<protein>
    <submittedName>
        <fullName evidence="1">Uncharacterized protein</fullName>
    </submittedName>
</protein>
<keyword evidence="2" id="KW-1185">Reference proteome</keyword>
<sequence length="77" mass="8204">SRPPGPGWTTKLPGVGAPSVKELKVGVSMPSKSWNDSKLPSLCLAMAMAYVQHYLTTHYPAKHPCMTPGTTPNTAQP</sequence>
<name>A0A9P5ZNI2_PLEER</name>
<feature type="non-terminal residue" evidence="1">
    <location>
        <position position="1"/>
    </location>
</feature>
<dbReference type="AlphaFoldDB" id="A0A9P5ZNI2"/>
<organism evidence="1 2">
    <name type="scientific">Pleurotus eryngii</name>
    <name type="common">Boletus of the steppes</name>
    <dbReference type="NCBI Taxonomy" id="5323"/>
    <lineage>
        <taxon>Eukaryota</taxon>
        <taxon>Fungi</taxon>
        <taxon>Dikarya</taxon>
        <taxon>Basidiomycota</taxon>
        <taxon>Agaricomycotina</taxon>
        <taxon>Agaricomycetes</taxon>
        <taxon>Agaricomycetidae</taxon>
        <taxon>Agaricales</taxon>
        <taxon>Pleurotineae</taxon>
        <taxon>Pleurotaceae</taxon>
        <taxon>Pleurotus</taxon>
    </lineage>
</organism>
<evidence type="ECO:0000313" key="1">
    <source>
        <dbReference type="EMBL" id="KAF9491059.1"/>
    </source>
</evidence>